<feature type="region of interest" description="Disordered" evidence="5">
    <location>
        <begin position="153"/>
        <end position="190"/>
    </location>
</feature>
<dbReference type="EMBL" id="ML977679">
    <property type="protein sequence ID" value="KAF1993919.1"/>
    <property type="molecule type" value="Genomic_DNA"/>
</dbReference>
<dbReference type="OrthoDB" id="5422068at2759"/>
<evidence type="ECO:0000256" key="5">
    <source>
        <dbReference type="SAM" id="MobiDB-lite"/>
    </source>
</evidence>
<evidence type="ECO:0000256" key="4">
    <source>
        <dbReference type="ARBA" id="ARBA00023239"/>
    </source>
</evidence>
<dbReference type="InterPro" id="IPR006913">
    <property type="entry name" value="CENP-V/GFA"/>
</dbReference>
<gene>
    <name evidence="7" type="ORF">P154DRAFT_527437</name>
</gene>
<dbReference type="GO" id="GO:0046872">
    <property type="term" value="F:metal ion binding"/>
    <property type="evidence" value="ECO:0007669"/>
    <property type="project" value="UniProtKB-KW"/>
</dbReference>
<evidence type="ECO:0000313" key="7">
    <source>
        <dbReference type="EMBL" id="KAF1993919.1"/>
    </source>
</evidence>
<sequence length="369" mass="40136">MAPETTTLTATCHCKSSTISFTVPTDTLGHLKTHFCHCDICRHTHGTLCTIHTPILEPTFNPESFTAYESSSHVTRWFCSTCGAHMVDRAMSASKDGEAAKQSWCVATSLVDADESIWAFDAHIFVGSTRDGGLATWLPGIGNKELKIWTKDRQNGDEDRGDWMQPLLSRRSSPSLGHGHGHAKGSTNEEEDKLHLKCHCGGIDLSISRPSSPSSFAPLPPSLIPANKRKWLACNDVCTTCRLVSGVAIVSWFFPATSHITLTDGSPYRPEFGTAKVYRSSGDVTRTFCGRCGATVAYACDDRPGMVDLGVGLVVVEGDEGEKGEGGASGVRAEEWLEWRTGKCSWEKDCRWKGVLKGFKEGMVGWSEG</sequence>
<proteinExistence type="inferred from homology"/>
<dbReference type="GO" id="GO:0016846">
    <property type="term" value="F:carbon-sulfur lyase activity"/>
    <property type="evidence" value="ECO:0007669"/>
    <property type="project" value="InterPro"/>
</dbReference>
<comment type="similarity">
    <text evidence="1">Belongs to the Gfa family.</text>
</comment>
<evidence type="ECO:0000256" key="2">
    <source>
        <dbReference type="ARBA" id="ARBA00022723"/>
    </source>
</evidence>
<reference evidence="7" key="1">
    <citation type="journal article" date="2020" name="Stud. Mycol.">
        <title>101 Dothideomycetes genomes: a test case for predicting lifestyles and emergence of pathogens.</title>
        <authorList>
            <person name="Haridas S."/>
            <person name="Albert R."/>
            <person name="Binder M."/>
            <person name="Bloem J."/>
            <person name="Labutti K."/>
            <person name="Salamov A."/>
            <person name="Andreopoulos B."/>
            <person name="Baker S."/>
            <person name="Barry K."/>
            <person name="Bills G."/>
            <person name="Bluhm B."/>
            <person name="Cannon C."/>
            <person name="Castanera R."/>
            <person name="Culley D."/>
            <person name="Daum C."/>
            <person name="Ezra D."/>
            <person name="Gonzalez J."/>
            <person name="Henrissat B."/>
            <person name="Kuo A."/>
            <person name="Liang C."/>
            <person name="Lipzen A."/>
            <person name="Lutzoni F."/>
            <person name="Magnuson J."/>
            <person name="Mondo S."/>
            <person name="Nolan M."/>
            <person name="Ohm R."/>
            <person name="Pangilinan J."/>
            <person name="Park H.-J."/>
            <person name="Ramirez L."/>
            <person name="Alfaro M."/>
            <person name="Sun H."/>
            <person name="Tritt A."/>
            <person name="Yoshinaga Y."/>
            <person name="Zwiers L.-H."/>
            <person name="Turgeon B."/>
            <person name="Goodwin S."/>
            <person name="Spatafora J."/>
            <person name="Crous P."/>
            <person name="Grigoriev I."/>
        </authorList>
    </citation>
    <scope>NUCLEOTIDE SEQUENCE</scope>
    <source>
        <strain evidence="7">CBS 123094</strain>
    </source>
</reference>
<keyword evidence="4" id="KW-0456">Lyase</keyword>
<feature type="compositionally biased region" description="Basic and acidic residues" evidence="5">
    <location>
        <begin position="153"/>
        <end position="162"/>
    </location>
</feature>
<feature type="compositionally biased region" description="Low complexity" evidence="5">
    <location>
        <begin position="166"/>
        <end position="177"/>
    </location>
</feature>
<dbReference type="SUPFAM" id="SSF51316">
    <property type="entry name" value="Mss4-like"/>
    <property type="match status" value="2"/>
</dbReference>
<accession>A0A6A5VZ22</accession>
<keyword evidence="3" id="KW-0862">Zinc</keyword>
<protein>
    <recommendedName>
        <fullName evidence="6">CENP-V/GFA domain-containing protein</fullName>
    </recommendedName>
</protein>
<organism evidence="7 8">
    <name type="scientific">Amniculicola lignicola CBS 123094</name>
    <dbReference type="NCBI Taxonomy" id="1392246"/>
    <lineage>
        <taxon>Eukaryota</taxon>
        <taxon>Fungi</taxon>
        <taxon>Dikarya</taxon>
        <taxon>Ascomycota</taxon>
        <taxon>Pezizomycotina</taxon>
        <taxon>Dothideomycetes</taxon>
        <taxon>Pleosporomycetidae</taxon>
        <taxon>Pleosporales</taxon>
        <taxon>Amniculicolaceae</taxon>
        <taxon>Amniculicola</taxon>
    </lineage>
</organism>
<evidence type="ECO:0000256" key="1">
    <source>
        <dbReference type="ARBA" id="ARBA00005495"/>
    </source>
</evidence>
<dbReference type="PANTHER" id="PTHR33337">
    <property type="entry name" value="GFA DOMAIN-CONTAINING PROTEIN"/>
    <property type="match status" value="1"/>
</dbReference>
<evidence type="ECO:0000256" key="3">
    <source>
        <dbReference type="ARBA" id="ARBA00022833"/>
    </source>
</evidence>
<dbReference type="InterPro" id="IPR011057">
    <property type="entry name" value="Mss4-like_sf"/>
</dbReference>
<evidence type="ECO:0000313" key="8">
    <source>
        <dbReference type="Proteomes" id="UP000799779"/>
    </source>
</evidence>
<dbReference type="Pfam" id="PF04828">
    <property type="entry name" value="GFA"/>
    <property type="match status" value="2"/>
</dbReference>
<name>A0A6A5VZ22_9PLEO</name>
<keyword evidence="8" id="KW-1185">Reference proteome</keyword>
<evidence type="ECO:0000259" key="6">
    <source>
        <dbReference type="PROSITE" id="PS51891"/>
    </source>
</evidence>
<dbReference type="Gene3D" id="3.90.1590.10">
    <property type="entry name" value="glutathione-dependent formaldehyde- activating enzyme (gfa)"/>
    <property type="match status" value="2"/>
</dbReference>
<dbReference type="PANTHER" id="PTHR33337:SF31">
    <property type="entry name" value="DUF636 DOMAIN PROTEIN (AFU_ORTHOLOGUE AFUA_2G12650)"/>
    <property type="match status" value="1"/>
</dbReference>
<dbReference type="PROSITE" id="PS51891">
    <property type="entry name" value="CENP_V_GFA"/>
    <property type="match status" value="1"/>
</dbReference>
<feature type="domain" description="CENP-V/GFA" evidence="6">
    <location>
        <begin position="8"/>
        <end position="121"/>
    </location>
</feature>
<dbReference type="AlphaFoldDB" id="A0A6A5VZ22"/>
<keyword evidence="2" id="KW-0479">Metal-binding</keyword>
<dbReference type="Proteomes" id="UP000799779">
    <property type="component" value="Unassembled WGS sequence"/>
</dbReference>